<reference evidence="2" key="1">
    <citation type="submission" date="2019-07" db="EMBL/GenBank/DDBJ databases">
        <title>Phylogenomic Reclassification of ATCC Bacillus Strains and Various Taxa within the Genus Bacillus.</title>
        <authorList>
            <person name="Riojas M.A."/>
            <person name="Frank A.M."/>
            <person name="Fenn S.L."/>
            <person name="King S.P."/>
            <person name="Brower S.M."/>
            <person name="Hazbon M.H."/>
        </authorList>
    </citation>
    <scope>NUCLEOTIDE SEQUENCE</scope>
    <source>
        <strain evidence="2">NR-12239</strain>
    </source>
</reference>
<gene>
    <name evidence="2" type="ORF">FOS08_21615</name>
</gene>
<dbReference type="Pfam" id="PF13160">
    <property type="entry name" value="DUF3995"/>
    <property type="match status" value="1"/>
</dbReference>
<proteinExistence type="predicted"/>
<sequence>MLIIIIVSACFLICISLLHVYWAFGGRWGIKAAIPTESGDKVFTPGIGMTLLIGVLLSVAALLLLWETNIIPLFIPRIIVEIGSWICMFVFAIRVIGEFNYFGIFKRKKDTYFAKMDSMVFIPLCAFLSFSFLLAIIR</sequence>
<keyword evidence="1" id="KW-1133">Transmembrane helix</keyword>
<keyword evidence="1" id="KW-0812">Transmembrane</keyword>
<dbReference type="EMBL" id="VLYX01000031">
    <property type="protein sequence ID" value="MDR4328412.1"/>
    <property type="molecule type" value="Genomic_DNA"/>
</dbReference>
<evidence type="ECO:0000256" key="1">
    <source>
        <dbReference type="SAM" id="Phobius"/>
    </source>
</evidence>
<dbReference type="InterPro" id="IPR025058">
    <property type="entry name" value="DUF3995"/>
</dbReference>
<feature type="transmembrane region" description="Helical" evidence="1">
    <location>
        <begin position="42"/>
        <end position="66"/>
    </location>
</feature>
<name>A0AAJ1Z3I4_9BACI</name>
<dbReference type="Proteomes" id="UP001248134">
    <property type="component" value="Unassembled WGS sequence"/>
</dbReference>
<dbReference type="AlphaFoldDB" id="A0AAJ1Z3I4"/>
<feature type="transmembrane region" description="Helical" evidence="1">
    <location>
        <begin position="78"/>
        <end position="97"/>
    </location>
</feature>
<comment type="caution">
    <text evidence="2">The sequence shown here is derived from an EMBL/GenBank/DDBJ whole genome shotgun (WGS) entry which is preliminary data.</text>
</comment>
<organism evidence="2 3">
    <name type="scientific">Bacillus pseudomycoides</name>
    <dbReference type="NCBI Taxonomy" id="64104"/>
    <lineage>
        <taxon>Bacteria</taxon>
        <taxon>Bacillati</taxon>
        <taxon>Bacillota</taxon>
        <taxon>Bacilli</taxon>
        <taxon>Bacillales</taxon>
        <taxon>Bacillaceae</taxon>
        <taxon>Bacillus</taxon>
        <taxon>Bacillus cereus group</taxon>
    </lineage>
</organism>
<feature type="transmembrane region" description="Helical" evidence="1">
    <location>
        <begin position="6"/>
        <end position="30"/>
    </location>
</feature>
<keyword evidence="1" id="KW-0472">Membrane</keyword>
<protein>
    <submittedName>
        <fullName evidence="2">DUF3995 domain-containing protein</fullName>
    </submittedName>
</protein>
<accession>A0AAJ1Z3I4</accession>
<evidence type="ECO:0000313" key="3">
    <source>
        <dbReference type="Proteomes" id="UP001248134"/>
    </source>
</evidence>
<dbReference type="RefSeq" id="WP_018765997.1">
    <property type="nucleotide sequence ID" value="NZ_JARLXF010000133.1"/>
</dbReference>
<evidence type="ECO:0000313" key="2">
    <source>
        <dbReference type="EMBL" id="MDR4328412.1"/>
    </source>
</evidence>
<feature type="transmembrane region" description="Helical" evidence="1">
    <location>
        <begin position="118"/>
        <end position="137"/>
    </location>
</feature>